<evidence type="ECO:0000256" key="1">
    <source>
        <dbReference type="SAM" id="SignalP"/>
    </source>
</evidence>
<dbReference type="PROSITE" id="PS51257">
    <property type="entry name" value="PROKAR_LIPOPROTEIN"/>
    <property type="match status" value="1"/>
</dbReference>
<keyword evidence="1" id="KW-0732">Signal</keyword>
<dbReference type="Proteomes" id="UP000092527">
    <property type="component" value="Unassembled WGS sequence"/>
</dbReference>
<evidence type="ECO:0000313" key="3">
    <source>
        <dbReference type="Proteomes" id="UP000092527"/>
    </source>
</evidence>
<name>A0AB36E1Z0_9PAST</name>
<evidence type="ECO:0000313" key="2">
    <source>
        <dbReference type="EMBL" id="OBX08896.1"/>
    </source>
</evidence>
<reference evidence="2 3" key="1">
    <citation type="submission" date="2014-11" db="EMBL/GenBank/DDBJ databases">
        <title>Pan-genome of Gallibacterium spp.</title>
        <authorList>
            <person name="Kudirkiene E."/>
            <person name="Bojesen A.M."/>
        </authorList>
    </citation>
    <scope>NUCLEOTIDE SEQUENCE [LARGE SCALE GENOMIC DNA]</scope>
    <source>
        <strain evidence="2 3">18469/18</strain>
    </source>
</reference>
<organism evidence="2 3">
    <name type="scientific">Gallibacterium salpingitidis</name>
    <dbReference type="NCBI Taxonomy" id="505341"/>
    <lineage>
        <taxon>Bacteria</taxon>
        <taxon>Pseudomonadati</taxon>
        <taxon>Pseudomonadota</taxon>
        <taxon>Gammaproteobacteria</taxon>
        <taxon>Pasteurellales</taxon>
        <taxon>Pasteurellaceae</taxon>
        <taxon>Gallibacterium</taxon>
    </lineage>
</organism>
<gene>
    <name evidence="2" type="ORF">QV09_09195</name>
</gene>
<sequence length="130" mass="14128">MKKLNYLFALLAAATLIGCQQTTTTTDNHAAVVGQYQGTLPCADCEGIKTSLSLNEDKSFNLTSEYLGKKDATFTENGIYTITNQVITLNTPASGEKSYYKITSKGLAVSDEQGTINRDENAADYILQKQ</sequence>
<accession>A0AB36E1Z0</accession>
<proteinExistence type="predicted"/>
<dbReference type="EMBL" id="JTJU01000051">
    <property type="protein sequence ID" value="OBX08896.1"/>
    <property type="molecule type" value="Genomic_DNA"/>
</dbReference>
<dbReference type="Pfam" id="PF04170">
    <property type="entry name" value="NlpE"/>
    <property type="match status" value="1"/>
</dbReference>
<evidence type="ECO:0008006" key="4">
    <source>
        <dbReference type="Google" id="ProtNLM"/>
    </source>
</evidence>
<feature type="chain" id="PRO_5044204945" description="Copper resistance protein NlpE" evidence="1">
    <location>
        <begin position="20"/>
        <end position="130"/>
    </location>
</feature>
<protein>
    <recommendedName>
        <fullName evidence="4">Copper resistance protein NlpE</fullName>
    </recommendedName>
</protein>
<dbReference type="RefSeq" id="WP_066422127.1">
    <property type="nucleotide sequence ID" value="NZ_JTJU01000051.1"/>
</dbReference>
<dbReference type="AlphaFoldDB" id="A0AB36E1Z0"/>
<dbReference type="Gene3D" id="2.40.128.640">
    <property type="match status" value="1"/>
</dbReference>
<feature type="signal peptide" evidence="1">
    <location>
        <begin position="1"/>
        <end position="19"/>
    </location>
</feature>
<dbReference type="InterPro" id="IPR007298">
    <property type="entry name" value="Cu-R_lipoprotein_NlpE"/>
</dbReference>
<comment type="caution">
    <text evidence="2">The sequence shown here is derived from an EMBL/GenBank/DDBJ whole genome shotgun (WGS) entry which is preliminary data.</text>
</comment>